<dbReference type="PANTHER" id="PTHR11575:SF24">
    <property type="entry name" value="5'-NUCLEOTIDASE"/>
    <property type="match status" value="1"/>
</dbReference>
<dbReference type="Proteomes" id="UP000307657">
    <property type="component" value="Unassembled WGS sequence"/>
</dbReference>
<keyword evidence="3" id="KW-1185">Reference proteome</keyword>
<dbReference type="PANTHER" id="PTHR11575">
    <property type="entry name" value="5'-NUCLEOTIDASE-RELATED"/>
    <property type="match status" value="1"/>
</dbReference>
<accession>A0A4U0EW11</accession>
<dbReference type="EMBL" id="SUPL01000004">
    <property type="protein sequence ID" value="TJY36085.1"/>
    <property type="molecule type" value="Genomic_DNA"/>
</dbReference>
<dbReference type="AlphaFoldDB" id="A0A4U0EW11"/>
<dbReference type="GO" id="GO:0009166">
    <property type="term" value="P:nucleotide catabolic process"/>
    <property type="evidence" value="ECO:0007669"/>
    <property type="project" value="InterPro"/>
</dbReference>
<sequence>MNNRFFLSIIAFILLMSCKQDYHLTRIEGKRIEINDSLTGNQDIENFIKPFREHVNNDLDSVLAYAVDTYTKNDGELNTAIGNFMADAVKEMASPIFKNRTGNAIDIVMLNHGGIRSILSKGNVTSRTAYQIMPFENSVVVTGLKGTSVKEMVNYLQKSKRAHPISGISIKLNSDFELMEATVKGEAIDNDKTYYVATNDYLYNGGDNMSFFRQGDSLYKLDYKIRNLLIDYFKKVDTLDLHADDRFIKTN</sequence>
<dbReference type="PROSITE" id="PS51257">
    <property type="entry name" value="PROKAR_LIPOPROTEIN"/>
    <property type="match status" value="1"/>
</dbReference>
<dbReference type="PRINTS" id="PR01607">
    <property type="entry name" value="APYRASEFAMLY"/>
</dbReference>
<dbReference type="RefSeq" id="WP_136843416.1">
    <property type="nucleotide sequence ID" value="NZ_SUPL01000004.1"/>
</dbReference>
<gene>
    <name evidence="2" type="ORF">E5167_09510</name>
</gene>
<protein>
    <recommendedName>
        <fullName evidence="1">5'-Nucleotidase C-terminal domain-containing protein</fullName>
    </recommendedName>
</protein>
<proteinExistence type="predicted"/>
<dbReference type="Gene3D" id="3.90.780.10">
    <property type="entry name" value="5'-Nucleotidase, C-terminal domain"/>
    <property type="match status" value="1"/>
</dbReference>
<evidence type="ECO:0000313" key="3">
    <source>
        <dbReference type="Proteomes" id="UP000307657"/>
    </source>
</evidence>
<dbReference type="InterPro" id="IPR036907">
    <property type="entry name" value="5'-Nucleotdase_C_sf"/>
</dbReference>
<dbReference type="InterPro" id="IPR006179">
    <property type="entry name" value="5_nucleotidase/apyrase"/>
</dbReference>
<organism evidence="2 3">
    <name type="scientific">Pontimicrobium aquaticum</name>
    <dbReference type="NCBI Taxonomy" id="2565367"/>
    <lineage>
        <taxon>Bacteria</taxon>
        <taxon>Pseudomonadati</taxon>
        <taxon>Bacteroidota</taxon>
        <taxon>Flavobacteriia</taxon>
        <taxon>Flavobacteriales</taxon>
        <taxon>Flavobacteriaceae</taxon>
        <taxon>Pontimicrobium</taxon>
    </lineage>
</organism>
<evidence type="ECO:0000259" key="1">
    <source>
        <dbReference type="Pfam" id="PF02872"/>
    </source>
</evidence>
<name>A0A4U0EW11_9FLAO</name>
<dbReference type="GO" id="GO:0016787">
    <property type="term" value="F:hydrolase activity"/>
    <property type="evidence" value="ECO:0007669"/>
    <property type="project" value="InterPro"/>
</dbReference>
<reference evidence="2 3" key="1">
    <citation type="submission" date="2019-04" db="EMBL/GenBank/DDBJ databases">
        <title>Lacinutrix sp. nov., isolated from marine water.</title>
        <authorList>
            <person name="Kim W."/>
        </authorList>
    </citation>
    <scope>NUCLEOTIDE SEQUENCE [LARGE SCALE GENOMIC DNA]</scope>
    <source>
        <strain evidence="2 3">CAU 1491</strain>
    </source>
</reference>
<comment type="caution">
    <text evidence="2">The sequence shown here is derived from an EMBL/GenBank/DDBJ whole genome shotgun (WGS) entry which is preliminary data.</text>
</comment>
<feature type="domain" description="5'-Nucleotidase C-terminal" evidence="1">
    <location>
        <begin position="74"/>
        <end position="212"/>
    </location>
</feature>
<dbReference type="SUPFAM" id="SSF55816">
    <property type="entry name" value="5'-nucleotidase (syn. UDP-sugar hydrolase), C-terminal domain"/>
    <property type="match status" value="1"/>
</dbReference>
<dbReference type="OrthoDB" id="4762412at2"/>
<dbReference type="InterPro" id="IPR008334">
    <property type="entry name" value="5'-Nucleotdase_C"/>
</dbReference>
<dbReference type="Pfam" id="PF02872">
    <property type="entry name" value="5_nucleotid_C"/>
    <property type="match status" value="1"/>
</dbReference>
<evidence type="ECO:0000313" key="2">
    <source>
        <dbReference type="EMBL" id="TJY36085.1"/>
    </source>
</evidence>